<feature type="non-terminal residue" evidence="1">
    <location>
        <position position="82"/>
    </location>
</feature>
<gene>
    <name evidence="1" type="ORF">L9F63_011081</name>
</gene>
<evidence type="ECO:0000313" key="1">
    <source>
        <dbReference type="EMBL" id="KAJ9598260.1"/>
    </source>
</evidence>
<feature type="non-terminal residue" evidence="1">
    <location>
        <position position="1"/>
    </location>
</feature>
<dbReference type="Proteomes" id="UP001233999">
    <property type="component" value="Unassembled WGS sequence"/>
</dbReference>
<sequence length="82" mass="9596">CTPKEDIYKTQKIQNLNLKNAVQHIKNKVFRLRHNIDQQYSNEQILISFIQRFLVITDHASTNAYLTILDLTMCSMGNILQC</sequence>
<proteinExistence type="predicted"/>
<protein>
    <submittedName>
        <fullName evidence="1">Uncharacterized protein</fullName>
    </submittedName>
</protein>
<keyword evidence="2" id="KW-1185">Reference proteome</keyword>
<name>A0AAD8AGC8_DIPPU</name>
<evidence type="ECO:0000313" key="2">
    <source>
        <dbReference type="Proteomes" id="UP001233999"/>
    </source>
</evidence>
<comment type="caution">
    <text evidence="1">The sequence shown here is derived from an EMBL/GenBank/DDBJ whole genome shotgun (WGS) entry which is preliminary data.</text>
</comment>
<organism evidence="1 2">
    <name type="scientific">Diploptera punctata</name>
    <name type="common">Pacific beetle cockroach</name>
    <dbReference type="NCBI Taxonomy" id="6984"/>
    <lineage>
        <taxon>Eukaryota</taxon>
        <taxon>Metazoa</taxon>
        <taxon>Ecdysozoa</taxon>
        <taxon>Arthropoda</taxon>
        <taxon>Hexapoda</taxon>
        <taxon>Insecta</taxon>
        <taxon>Pterygota</taxon>
        <taxon>Neoptera</taxon>
        <taxon>Polyneoptera</taxon>
        <taxon>Dictyoptera</taxon>
        <taxon>Blattodea</taxon>
        <taxon>Blaberoidea</taxon>
        <taxon>Blaberidae</taxon>
        <taxon>Diplopterinae</taxon>
        <taxon>Diploptera</taxon>
    </lineage>
</organism>
<reference evidence="1" key="2">
    <citation type="submission" date="2023-05" db="EMBL/GenBank/DDBJ databases">
        <authorList>
            <person name="Fouks B."/>
        </authorList>
    </citation>
    <scope>NUCLEOTIDE SEQUENCE</scope>
    <source>
        <strain evidence="1">Stay&amp;Tobe</strain>
        <tissue evidence="1">Testes</tissue>
    </source>
</reference>
<reference evidence="1" key="1">
    <citation type="journal article" date="2023" name="IScience">
        <title>Live-bearing cockroach genome reveals convergent evolutionary mechanisms linked to viviparity in insects and beyond.</title>
        <authorList>
            <person name="Fouks B."/>
            <person name="Harrison M.C."/>
            <person name="Mikhailova A.A."/>
            <person name="Marchal E."/>
            <person name="English S."/>
            <person name="Carruthers M."/>
            <person name="Jennings E.C."/>
            <person name="Chiamaka E.L."/>
            <person name="Frigard R.A."/>
            <person name="Pippel M."/>
            <person name="Attardo G.M."/>
            <person name="Benoit J.B."/>
            <person name="Bornberg-Bauer E."/>
            <person name="Tobe S.S."/>
        </authorList>
    </citation>
    <scope>NUCLEOTIDE SEQUENCE</scope>
    <source>
        <strain evidence="1">Stay&amp;Tobe</strain>
    </source>
</reference>
<dbReference type="AlphaFoldDB" id="A0AAD8AGC8"/>
<accession>A0AAD8AGC8</accession>
<dbReference type="EMBL" id="JASPKZ010001233">
    <property type="protein sequence ID" value="KAJ9598260.1"/>
    <property type="molecule type" value="Genomic_DNA"/>
</dbReference>